<reference evidence="1 2" key="1">
    <citation type="submission" date="2016-12" db="EMBL/GenBank/DDBJ databases">
        <title>The genomes of Aspergillus section Nigri reveals drivers in fungal speciation.</title>
        <authorList>
            <consortium name="DOE Joint Genome Institute"/>
            <person name="Vesth T.C."/>
            <person name="Nybo J."/>
            <person name="Theobald S."/>
            <person name="Brandl J."/>
            <person name="Frisvad J.C."/>
            <person name="Nielsen K.F."/>
            <person name="Lyhne E.K."/>
            <person name="Kogle M.E."/>
            <person name="Kuo A."/>
            <person name="Riley R."/>
            <person name="Clum A."/>
            <person name="Nolan M."/>
            <person name="Lipzen A."/>
            <person name="Salamov A."/>
            <person name="Henrissat B."/>
            <person name="Wiebenga A."/>
            <person name="De Vries R.P."/>
            <person name="Grigoriev I.V."/>
            <person name="Mortensen U.H."/>
            <person name="Andersen M.R."/>
            <person name="Baker S.E."/>
        </authorList>
    </citation>
    <scope>NUCLEOTIDE SEQUENCE [LARGE SCALE GENOMIC DNA]</scope>
    <source>
        <strain evidence="1 2">CBS 115572</strain>
    </source>
</reference>
<dbReference type="STRING" id="1450535.A0A317XC47"/>
<sequence length="442" mass="52268">MEPSPLGQLGKLPYEIRLEIYERLFTMKNTPLSIFSSSRAIYKEITDRLYDTLNIHLTPSLKDPWIEVHCQRMRLHWSIHDYCLDCQHRFARVPYHKVNLVVHIYAPDPRDPGQIVLLWQKTDYLVGLLQNATIASLVVRLREDQGHDWQEGGHVVESIPYPNGTRPDHHIVFLPFCCLSNVRELHIVPDTRRMDRVTDWGLVNYGRDFILNNGYRNYNDGPLSQDREYRDIVREFDDIDALVRDTNFFLETRLNDLPGHTAAMLRLARAAHWPPEKMGNTSRVKRCLLDIRQYPRSVALHDPGLKSESFRVEGLTDLYRLSGYRSLRWSWREWCKRYPQGLLPNRDNSTLGAAPWYDWSFEVLSLTGKYYENIRNYQQRNWGTDEPGCRRRCFEQDWCTDCRRIGYQTGCDQDCESLHEIDYVEYWDQDSDNHASEIDYIS</sequence>
<gene>
    <name evidence="1" type="ORF">BO94DRAFT_591721</name>
</gene>
<proteinExistence type="predicted"/>
<comment type="caution">
    <text evidence="1">The sequence shown here is derived from an EMBL/GenBank/DDBJ whole genome shotgun (WGS) entry which is preliminary data.</text>
</comment>
<dbReference type="Proteomes" id="UP000246702">
    <property type="component" value="Unassembled WGS sequence"/>
</dbReference>
<dbReference type="EMBL" id="MSFK01000001">
    <property type="protein sequence ID" value="PWY96166.1"/>
    <property type="molecule type" value="Genomic_DNA"/>
</dbReference>
<dbReference type="OrthoDB" id="3940621at2759"/>
<evidence type="ECO:0000313" key="1">
    <source>
        <dbReference type="EMBL" id="PWY96166.1"/>
    </source>
</evidence>
<name>A0A317XC47_9EURO</name>
<dbReference type="RefSeq" id="XP_025472927.1">
    <property type="nucleotide sequence ID" value="XM_025616126.1"/>
</dbReference>
<accession>A0A317XC47</accession>
<evidence type="ECO:0000313" key="2">
    <source>
        <dbReference type="Proteomes" id="UP000246702"/>
    </source>
</evidence>
<keyword evidence="2" id="KW-1185">Reference proteome</keyword>
<organism evidence="1 2">
    <name type="scientific">Aspergillus sclerotioniger CBS 115572</name>
    <dbReference type="NCBI Taxonomy" id="1450535"/>
    <lineage>
        <taxon>Eukaryota</taxon>
        <taxon>Fungi</taxon>
        <taxon>Dikarya</taxon>
        <taxon>Ascomycota</taxon>
        <taxon>Pezizomycotina</taxon>
        <taxon>Eurotiomycetes</taxon>
        <taxon>Eurotiomycetidae</taxon>
        <taxon>Eurotiales</taxon>
        <taxon>Aspergillaceae</taxon>
        <taxon>Aspergillus</taxon>
        <taxon>Aspergillus subgen. Circumdati</taxon>
    </lineage>
</organism>
<dbReference type="AlphaFoldDB" id="A0A317XC47"/>
<protein>
    <submittedName>
        <fullName evidence="1">Uncharacterized protein</fullName>
    </submittedName>
</protein>
<dbReference type="GeneID" id="37118269"/>